<organism evidence="2 3">
    <name type="scientific">Trichinella zimbabwensis</name>
    <dbReference type="NCBI Taxonomy" id="268475"/>
    <lineage>
        <taxon>Eukaryota</taxon>
        <taxon>Metazoa</taxon>
        <taxon>Ecdysozoa</taxon>
        <taxon>Nematoda</taxon>
        <taxon>Enoplea</taxon>
        <taxon>Dorylaimia</taxon>
        <taxon>Trichinellida</taxon>
        <taxon>Trichinellidae</taxon>
        <taxon>Trichinella</taxon>
    </lineage>
</organism>
<evidence type="ECO:0008006" key="4">
    <source>
        <dbReference type="Google" id="ProtNLM"/>
    </source>
</evidence>
<evidence type="ECO:0000256" key="1">
    <source>
        <dbReference type="SAM" id="SignalP"/>
    </source>
</evidence>
<feature type="non-terminal residue" evidence="2">
    <location>
        <position position="66"/>
    </location>
</feature>
<dbReference type="AlphaFoldDB" id="A0A0V1GF52"/>
<dbReference type="EMBL" id="JYDP01002450">
    <property type="protein sequence ID" value="KRY96890.1"/>
    <property type="molecule type" value="Genomic_DNA"/>
</dbReference>
<reference evidence="2 3" key="1">
    <citation type="submission" date="2015-01" db="EMBL/GenBank/DDBJ databases">
        <title>Evolution of Trichinella species and genotypes.</title>
        <authorList>
            <person name="Korhonen P.K."/>
            <person name="Edoardo P."/>
            <person name="Giuseppe L.R."/>
            <person name="Gasser R.B."/>
        </authorList>
    </citation>
    <scope>NUCLEOTIDE SEQUENCE [LARGE SCALE GENOMIC DNA]</scope>
    <source>
        <strain evidence="2">ISS1029</strain>
    </source>
</reference>
<accession>A0A0V1GF52</accession>
<feature type="chain" id="PRO_5006878510" description="Secreted protein" evidence="1">
    <location>
        <begin position="19"/>
        <end position="66"/>
    </location>
</feature>
<evidence type="ECO:0000313" key="2">
    <source>
        <dbReference type="EMBL" id="KRY96890.1"/>
    </source>
</evidence>
<proteinExistence type="predicted"/>
<sequence>MKLESAALCLRILVLISAQNLMKPNYTPCYQVLRVRVALNCSHYNRIMIKRLRQYFHRYAFMQRAT</sequence>
<evidence type="ECO:0000313" key="3">
    <source>
        <dbReference type="Proteomes" id="UP000055024"/>
    </source>
</evidence>
<dbReference type="Proteomes" id="UP000055024">
    <property type="component" value="Unassembled WGS sequence"/>
</dbReference>
<name>A0A0V1GF52_9BILA</name>
<feature type="signal peptide" evidence="1">
    <location>
        <begin position="1"/>
        <end position="18"/>
    </location>
</feature>
<gene>
    <name evidence="2" type="ORF">T11_14517</name>
</gene>
<protein>
    <recommendedName>
        <fullName evidence="4">Secreted protein</fullName>
    </recommendedName>
</protein>
<comment type="caution">
    <text evidence="2">The sequence shown here is derived from an EMBL/GenBank/DDBJ whole genome shotgun (WGS) entry which is preliminary data.</text>
</comment>
<keyword evidence="1" id="KW-0732">Signal</keyword>
<keyword evidence="3" id="KW-1185">Reference proteome</keyword>